<evidence type="ECO:0000313" key="16">
    <source>
        <dbReference type="EMBL" id="PWN26642.1"/>
    </source>
</evidence>
<comment type="similarity">
    <text evidence="12 13">Belongs to the cytochrome b5 family.</text>
</comment>
<gene>
    <name evidence="16" type="ORF">BDZ90DRAFT_233257</name>
</gene>
<dbReference type="FunFam" id="3.10.120.10:FF:000002">
    <property type="entry name" value="Cytochrome b5 type B"/>
    <property type="match status" value="1"/>
</dbReference>
<keyword evidence="17" id="KW-1185">Reference proteome</keyword>
<dbReference type="PANTHER" id="PTHR19359">
    <property type="entry name" value="CYTOCHROME B5"/>
    <property type="match status" value="1"/>
</dbReference>
<dbReference type="InterPro" id="IPR050668">
    <property type="entry name" value="Cytochrome_b5"/>
</dbReference>
<keyword evidence="9 13" id="KW-0408">Iron</keyword>
<evidence type="ECO:0000256" key="2">
    <source>
        <dbReference type="ARBA" id="ARBA00022448"/>
    </source>
</evidence>
<dbReference type="EMBL" id="KZ819671">
    <property type="protein sequence ID" value="PWN26642.1"/>
    <property type="molecule type" value="Genomic_DNA"/>
</dbReference>
<evidence type="ECO:0000256" key="8">
    <source>
        <dbReference type="ARBA" id="ARBA00022982"/>
    </source>
</evidence>
<comment type="subcellular location">
    <subcellularLocation>
        <location evidence="1">Endoplasmic reticulum membrane</location>
        <topology evidence="1">Single-pass membrane protein</topology>
        <orientation evidence="1">Cytoplasmic side</orientation>
    </subcellularLocation>
    <subcellularLocation>
        <location evidence="11">Microsome membrane</location>
        <topology evidence="11">Single-pass membrane protein</topology>
        <orientation evidence="11">Cytoplasmic side</orientation>
    </subcellularLocation>
</comment>
<dbReference type="InterPro" id="IPR001199">
    <property type="entry name" value="Cyt_B5-like_heme/steroid-bd"/>
</dbReference>
<dbReference type="SUPFAM" id="SSF55856">
    <property type="entry name" value="Cytochrome b5-like heme/steroid binding domain"/>
    <property type="match status" value="1"/>
</dbReference>
<dbReference type="PRINTS" id="PR00363">
    <property type="entry name" value="CYTOCHROMEB5"/>
</dbReference>
<dbReference type="Proteomes" id="UP000245884">
    <property type="component" value="Unassembled WGS sequence"/>
</dbReference>
<dbReference type="GO" id="GO:0046872">
    <property type="term" value="F:metal ion binding"/>
    <property type="evidence" value="ECO:0007669"/>
    <property type="project" value="UniProtKB-UniRule"/>
</dbReference>
<protein>
    <submittedName>
        <fullName evidence="16">Cytochrome b5</fullName>
    </submittedName>
</protein>
<feature type="transmembrane region" description="Helical" evidence="13">
    <location>
        <begin position="120"/>
        <end position="138"/>
    </location>
</feature>
<reference evidence="16 17" key="1">
    <citation type="journal article" date="2018" name="Mol. Biol. Evol.">
        <title>Broad Genomic Sampling Reveals a Smut Pathogenic Ancestry of the Fungal Clade Ustilaginomycotina.</title>
        <authorList>
            <person name="Kijpornyongpan T."/>
            <person name="Mondo S.J."/>
            <person name="Barry K."/>
            <person name="Sandor L."/>
            <person name="Lee J."/>
            <person name="Lipzen A."/>
            <person name="Pangilinan J."/>
            <person name="LaButti K."/>
            <person name="Hainaut M."/>
            <person name="Henrissat B."/>
            <person name="Grigoriev I.V."/>
            <person name="Spatafora J.W."/>
            <person name="Aime M.C."/>
        </authorList>
    </citation>
    <scope>NUCLEOTIDE SEQUENCE [LARGE SCALE GENOMIC DNA]</scope>
    <source>
        <strain evidence="16 17">MCA 5214</strain>
    </source>
</reference>
<dbReference type="PROSITE" id="PS00191">
    <property type="entry name" value="CYTOCHROME_B5_1"/>
    <property type="match status" value="1"/>
</dbReference>
<dbReference type="AlphaFoldDB" id="A0A316UMW5"/>
<evidence type="ECO:0000256" key="6">
    <source>
        <dbReference type="ARBA" id="ARBA00022824"/>
    </source>
</evidence>
<evidence type="ECO:0000313" key="17">
    <source>
        <dbReference type="Proteomes" id="UP000245884"/>
    </source>
</evidence>
<keyword evidence="10 13" id="KW-0472">Membrane</keyword>
<name>A0A316UMW5_9BASI</name>
<evidence type="ECO:0000256" key="11">
    <source>
        <dbReference type="ARBA" id="ARBA00037877"/>
    </source>
</evidence>
<evidence type="ECO:0000256" key="5">
    <source>
        <dbReference type="ARBA" id="ARBA00022723"/>
    </source>
</evidence>
<feature type="domain" description="Cytochrome b5 heme-binding" evidence="15">
    <location>
        <begin position="23"/>
        <end position="99"/>
    </location>
</feature>
<evidence type="ECO:0000256" key="10">
    <source>
        <dbReference type="ARBA" id="ARBA00023136"/>
    </source>
</evidence>
<dbReference type="OrthoDB" id="260519at2759"/>
<evidence type="ECO:0000256" key="9">
    <source>
        <dbReference type="ARBA" id="ARBA00023004"/>
    </source>
</evidence>
<dbReference type="GO" id="GO:0020037">
    <property type="term" value="F:heme binding"/>
    <property type="evidence" value="ECO:0007669"/>
    <property type="project" value="UniProtKB-UniRule"/>
</dbReference>
<keyword evidence="2" id="KW-0813">Transport</keyword>
<evidence type="ECO:0000256" key="13">
    <source>
        <dbReference type="RuleBase" id="RU362121"/>
    </source>
</evidence>
<organism evidence="16 17">
    <name type="scientific">Jaminaea rosea</name>
    <dbReference type="NCBI Taxonomy" id="1569628"/>
    <lineage>
        <taxon>Eukaryota</taxon>
        <taxon>Fungi</taxon>
        <taxon>Dikarya</taxon>
        <taxon>Basidiomycota</taxon>
        <taxon>Ustilaginomycotina</taxon>
        <taxon>Exobasidiomycetes</taxon>
        <taxon>Microstromatales</taxon>
        <taxon>Microstromatales incertae sedis</taxon>
        <taxon>Jaminaea</taxon>
    </lineage>
</organism>
<dbReference type="Pfam" id="PF00173">
    <property type="entry name" value="Cyt-b5"/>
    <property type="match status" value="1"/>
</dbReference>
<dbReference type="GeneID" id="37028392"/>
<evidence type="ECO:0000259" key="15">
    <source>
        <dbReference type="PROSITE" id="PS50255"/>
    </source>
</evidence>
<keyword evidence="6" id="KW-0256">Endoplasmic reticulum</keyword>
<keyword evidence="5 13" id="KW-0479">Metal-binding</keyword>
<evidence type="ECO:0000256" key="7">
    <source>
        <dbReference type="ARBA" id="ARBA00022848"/>
    </source>
</evidence>
<dbReference type="RefSeq" id="XP_025361254.1">
    <property type="nucleotide sequence ID" value="XM_025506569.1"/>
</dbReference>
<dbReference type="PANTHER" id="PTHR19359:SF150">
    <property type="entry name" value="CYTOCHROME B5"/>
    <property type="match status" value="1"/>
</dbReference>
<keyword evidence="8" id="KW-0249">Electron transport</keyword>
<evidence type="ECO:0000256" key="14">
    <source>
        <dbReference type="SAM" id="MobiDB-lite"/>
    </source>
</evidence>
<keyword evidence="7" id="KW-0492">Microsome</keyword>
<proteinExistence type="inferred from homology"/>
<dbReference type="STRING" id="1569628.A0A316UMW5"/>
<dbReference type="InterPro" id="IPR018506">
    <property type="entry name" value="Cyt_B5_heme-BS"/>
</dbReference>
<dbReference type="SMART" id="SM01117">
    <property type="entry name" value="Cyt-b5"/>
    <property type="match status" value="1"/>
</dbReference>
<dbReference type="PROSITE" id="PS50255">
    <property type="entry name" value="CYTOCHROME_B5_2"/>
    <property type="match status" value="1"/>
</dbReference>
<keyword evidence="3 13" id="KW-0349">Heme</keyword>
<evidence type="ECO:0000256" key="1">
    <source>
        <dbReference type="ARBA" id="ARBA00004131"/>
    </source>
</evidence>
<dbReference type="GO" id="GO:0005789">
    <property type="term" value="C:endoplasmic reticulum membrane"/>
    <property type="evidence" value="ECO:0007669"/>
    <property type="project" value="UniProtKB-SubCell"/>
</dbReference>
<evidence type="ECO:0000256" key="12">
    <source>
        <dbReference type="ARBA" id="ARBA00038168"/>
    </source>
</evidence>
<dbReference type="Gene3D" id="3.10.120.10">
    <property type="entry name" value="Cytochrome b5-like heme/steroid binding domain"/>
    <property type="match status" value="1"/>
</dbReference>
<sequence length="143" mass="15182">MSNTEQQNGSGGGGEEKKGESSGRQVTMEELGQHGSQGDLWLLVDGKVYDVTKFMDEHPGGDEVLTAEAGKDATEAFEDVGHSDDARSLLPGMLVGSIEGGVEKAKKTASSANQTIQKNGNPALMFIPLALLGAWFAYKHMQQ</sequence>
<feature type="region of interest" description="Disordered" evidence="14">
    <location>
        <begin position="1"/>
        <end position="33"/>
    </location>
</feature>
<evidence type="ECO:0000256" key="3">
    <source>
        <dbReference type="ARBA" id="ARBA00022617"/>
    </source>
</evidence>
<keyword evidence="13" id="KW-1133">Transmembrane helix</keyword>
<accession>A0A316UMW5</accession>
<dbReference type="InterPro" id="IPR036400">
    <property type="entry name" value="Cyt_B5-like_heme/steroid_sf"/>
</dbReference>
<evidence type="ECO:0000256" key="4">
    <source>
        <dbReference type="ARBA" id="ARBA00022692"/>
    </source>
</evidence>
<keyword evidence="4 13" id="KW-0812">Transmembrane</keyword>